<sequence>MNSRLADYLARLGEQLEIGKDADTEQLKNSPSLQDCQPIRFEPKQTLPMESLFLCEHAHKTRQKAQNWASRRLTIKKPRPLGVLHVFFDPAEAAFFLQVVKSLRFVYDLTL</sequence>
<organism evidence="1">
    <name type="scientific">Capsicum annuum</name>
    <name type="common">Capsicum pepper</name>
    <dbReference type="NCBI Taxonomy" id="4072"/>
    <lineage>
        <taxon>Eukaryota</taxon>
        <taxon>Viridiplantae</taxon>
        <taxon>Streptophyta</taxon>
        <taxon>Embryophyta</taxon>
        <taxon>Tracheophyta</taxon>
        <taxon>Spermatophyta</taxon>
        <taxon>Magnoliopsida</taxon>
        <taxon>eudicotyledons</taxon>
        <taxon>Gunneridae</taxon>
        <taxon>Pentapetalae</taxon>
        <taxon>asterids</taxon>
        <taxon>lamiids</taxon>
        <taxon>Solanales</taxon>
        <taxon>Solanaceae</taxon>
        <taxon>Solanoideae</taxon>
        <taxon>Capsiceae</taxon>
        <taxon>Capsicum</taxon>
    </lineage>
</organism>
<name>A0A075VSW6_CAPAN</name>
<evidence type="ECO:0000313" key="1">
    <source>
        <dbReference type="EMBL" id="AIG89943.1"/>
    </source>
</evidence>
<reference evidence="1" key="1">
    <citation type="journal article" date="2014" name="BMC Genomics">
        <title>Extensive structural variations between mitochondrial genomes of CMS and normal peppers (Capsicum annuum L.) revealed by complete nucleotide sequencing.</title>
        <authorList>
            <person name="Jo Y.D."/>
            <person name="Choi Y."/>
            <person name="Kim D.H."/>
            <person name="Kim B.D."/>
            <person name="Kang B.C."/>
        </authorList>
    </citation>
    <scope>NUCLEOTIDE SEQUENCE</scope>
</reference>
<keyword evidence="1" id="KW-0496">Mitochondrion</keyword>
<geneLocation type="mitochondrion" evidence="1"/>
<proteinExistence type="predicted"/>
<dbReference type="AlphaFoldDB" id="A0A075VSW6"/>
<gene>
    <name evidence="1" type="primary">orf111c</name>
</gene>
<protein>
    <submittedName>
        <fullName evidence="1">Uncharacterized protein</fullName>
    </submittedName>
</protein>
<accession>A0A075VSW6</accession>
<dbReference type="EMBL" id="KJ865409">
    <property type="protein sequence ID" value="AIG89943.1"/>
    <property type="molecule type" value="Genomic_DNA"/>
</dbReference>